<evidence type="ECO:0000313" key="5">
    <source>
        <dbReference type="Proteomes" id="UP001642540"/>
    </source>
</evidence>
<evidence type="ECO:0000256" key="1">
    <source>
        <dbReference type="PROSITE-ProRule" id="PRU01211"/>
    </source>
</evidence>
<comment type="caution">
    <text evidence="4">The sequence shown here is derived from an EMBL/GenBank/DDBJ whole genome shotgun (WGS) entry which is preliminary data.</text>
</comment>
<keyword evidence="1 2" id="KW-0378">Hydrolase</keyword>
<keyword evidence="5" id="KW-1185">Reference proteome</keyword>
<keyword evidence="1 2" id="KW-0862">Zinc</keyword>
<comment type="caution">
    <text evidence="1">Lacks conserved residue(s) required for the propagation of feature annotation.</text>
</comment>
<feature type="disulfide bond" evidence="1">
    <location>
        <begin position="101"/>
        <end position="256"/>
    </location>
</feature>
<keyword evidence="2" id="KW-0732">Signal</keyword>
<reference evidence="4 5" key="1">
    <citation type="submission" date="2024-08" db="EMBL/GenBank/DDBJ databases">
        <authorList>
            <person name="Cucini C."/>
            <person name="Frati F."/>
        </authorList>
    </citation>
    <scope>NUCLEOTIDE SEQUENCE [LARGE SCALE GENOMIC DNA]</scope>
</reference>
<keyword evidence="1 2" id="KW-0482">Metalloprotease</keyword>
<keyword evidence="1 2" id="KW-0479">Metal-binding</keyword>
<proteinExistence type="predicted"/>
<dbReference type="InterPro" id="IPR024079">
    <property type="entry name" value="MetalloPept_cat_dom_sf"/>
</dbReference>
<name>A0ABP1R2K1_9HEXA</name>
<protein>
    <recommendedName>
        <fullName evidence="2">Metalloendopeptidase</fullName>
        <ecNumber evidence="2">3.4.24.-</ecNumber>
    </recommendedName>
</protein>
<dbReference type="Proteomes" id="UP001642540">
    <property type="component" value="Unassembled WGS sequence"/>
</dbReference>
<sequence>MNTVTIILGAAFALNVAFAVPISVYKPLPPTPPKLSAVSPFQNVTAPTCTTRDNVMSVKNGMIDPRYRWTDFNIHPDTAYNAEELQAINNGMFHLMEIIPCVTFGIWPPESNPSGDYVHIIKGTDNGCNSYVGRLGGRQDMNLQSPGCLSVGTVTHEIIHALGFHHEHGRPDRDDYVDILWQNVIPGMEYAFDKFPTSEVTTFGVPYNVRSIMHYDSGAFSSNGQPTMQAKNGEQIGSTGNLLATDIQKLKAMYGC</sequence>
<organism evidence="4 5">
    <name type="scientific">Orchesella dallaii</name>
    <dbReference type="NCBI Taxonomy" id="48710"/>
    <lineage>
        <taxon>Eukaryota</taxon>
        <taxon>Metazoa</taxon>
        <taxon>Ecdysozoa</taxon>
        <taxon>Arthropoda</taxon>
        <taxon>Hexapoda</taxon>
        <taxon>Collembola</taxon>
        <taxon>Entomobryomorpha</taxon>
        <taxon>Entomobryoidea</taxon>
        <taxon>Orchesellidae</taxon>
        <taxon>Orchesellinae</taxon>
        <taxon>Orchesella</taxon>
    </lineage>
</organism>
<feature type="active site" evidence="1">
    <location>
        <position position="157"/>
    </location>
</feature>
<evidence type="ECO:0000259" key="3">
    <source>
        <dbReference type="PROSITE" id="PS51864"/>
    </source>
</evidence>
<dbReference type="CDD" id="cd04280">
    <property type="entry name" value="ZnMc_astacin_like"/>
    <property type="match status" value="1"/>
</dbReference>
<evidence type="ECO:0000313" key="4">
    <source>
        <dbReference type="EMBL" id="CAL8117690.1"/>
    </source>
</evidence>
<comment type="cofactor">
    <cofactor evidence="1 2">
        <name>Zn(2+)</name>
        <dbReference type="ChEBI" id="CHEBI:29105"/>
    </cofactor>
    <text evidence="1 2">Binds 1 zinc ion per subunit.</text>
</comment>
<dbReference type="Pfam" id="PF01400">
    <property type="entry name" value="Astacin"/>
    <property type="match status" value="1"/>
</dbReference>
<feature type="domain" description="Peptidase M12A" evidence="3">
    <location>
        <begin position="60"/>
        <end position="256"/>
    </location>
</feature>
<accession>A0ABP1R2K1</accession>
<feature type="chain" id="PRO_5044988587" description="Metalloendopeptidase" evidence="2">
    <location>
        <begin position="20"/>
        <end position="256"/>
    </location>
</feature>
<dbReference type="PROSITE" id="PS51864">
    <property type="entry name" value="ASTACIN"/>
    <property type="match status" value="1"/>
</dbReference>
<feature type="binding site" evidence="1">
    <location>
        <position position="160"/>
    </location>
    <ligand>
        <name>Zn(2+)</name>
        <dbReference type="ChEBI" id="CHEBI:29105"/>
        <note>catalytic</note>
    </ligand>
</feature>
<dbReference type="Gene3D" id="3.40.390.10">
    <property type="entry name" value="Collagenase (Catalytic Domain)"/>
    <property type="match status" value="1"/>
</dbReference>
<dbReference type="EMBL" id="CAXLJM020000055">
    <property type="protein sequence ID" value="CAL8117690.1"/>
    <property type="molecule type" value="Genomic_DNA"/>
</dbReference>
<dbReference type="InterPro" id="IPR001506">
    <property type="entry name" value="Peptidase_M12A"/>
</dbReference>
<dbReference type="PRINTS" id="PR00480">
    <property type="entry name" value="ASTACIN"/>
</dbReference>
<dbReference type="EC" id="3.4.24.-" evidence="2"/>
<keyword evidence="1 2" id="KW-0645">Protease</keyword>
<dbReference type="PANTHER" id="PTHR10127:SF850">
    <property type="entry name" value="METALLOENDOPEPTIDASE"/>
    <property type="match status" value="1"/>
</dbReference>
<dbReference type="InterPro" id="IPR034035">
    <property type="entry name" value="Astacin-like_dom"/>
</dbReference>
<dbReference type="InterPro" id="IPR006026">
    <property type="entry name" value="Peptidase_Metallo"/>
</dbReference>
<dbReference type="SMART" id="SM00235">
    <property type="entry name" value="ZnMc"/>
    <property type="match status" value="1"/>
</dbReference>
<feature type="binding site" evidence="1">
    <location>
        <position position="156"/>
    </location>
    <ligand>
        <name>Zn(2+)</name>
        <dbReference type="ChEBI" id="CHEBI:29105"/>
        <note>catalytic</note>
    </ligand>
</feature>
<evidence type="ECO:0000256" key="2">
    <source>
        <dbReference type="RuleBase" id="RU361183"/>
    </source>
</evidence>
<keyword evidence="1" id="KW-1015">Disulfide bond</keyword>
<feature type="binding site" evidence="1">
    <location>
        <position position="166"/>
    </location>
    <ligand>
        <name>Zn(2+)</name>
        <dbReference type="ChEBI" id="CHEBI:29105"/>
        <note>catalytic</note>
    </ligand>
</feature>
<gene>
    <name evidence="4" type="ORF">ODALV1_LOCUS17810</name>
</gene>
<feature type="signal peptide" evidence="2">
    <location>
        <begin position="1"/>
        <end position="19"/>
    </location>
</feature>
<dbReference type="SUPFAM" id="SSF55486">
    <property type="entry name" value="Metalloproteases ('zincins'), catalytic domain"/>
    <property type="match status" value="1"/>
</dbReference>
<dbReference type="PANTHER" id="PTHR10127">
    <property type="entry name" value="DISCOIDIN, CUB, EGF, LAMININ , AND ZINC METALLOPROTEASE DOMAIN CONTAINING"/>
    <property type="match status" value="1"/>
</dbReference>